<dbReference type="SMART" id="SM00343">
    <property type="entry name" value="ZnF_C2HC"/>
    <property type="match status" value="2"/>
</dbReference>
<dbReference type="SUPFAM" id="SSF57756">
    <property type="entry name" value="Retrovirus zinc finger-like domains"/>
    <property type="match status" value="1"/>
</dbReference>
<dbReference type="GO" id="GO:0008270">
    <property type="term" value="F:zinc ion binding"/>
    <property type="evidence" value="ECO:0007669"/>
    <property type="project" value="InterPro"/>
</dbReference>
<dbReference type="InterPro" id="IPR001878">
    <property type="entry name" value="Znf_CCHC"/>
</dbReference>
<organism evidence="2 4">
    <name type="scientific">Rhizophagus clarus</name>
    <dbReference type="NCBI Taxonomy" id="94130"/>
    <lineage>
        <taxon>Eukaryota</taxon>
        <taxon>Fungi</taxon>
        <taxon>Fungi incertae sedis</taxon>
        <taxon>Mucoromycota</taxon>
        <taxon>Glomeromycotina</taxon>
        <taxon>Glomeromycetes</taxon>
        <taxon>Glomerales</taxon>
        <taxon>Glomeraceae</taxon>
        <taxon>Rhizophagus</taxon>
    </lineage>
</organism>
<evidence type="ECO:0000313" key="3">
    <source>
        <dbReference type="EMBL" id="GES73740.1"/>
    </source>
</evidence>
<feature type="domain" description="CCHC-type" evidence="1">
    <location>
        <begin position="97"/>
        <end position="113"/>
    </location>
</feature>
<dbReference type="Gene3D" id="4.10.60.10">
    <property type="entry name" value="Zinc finger, CCHC-type"/>
    <property type="match status" value="1"/>
</dbReference>
<comment type="caution">
    <text evidence="2">The sequence shown here is derived from an EMBL/GenBank/DDBJ whole genome shotgun (WGS) entry which is preliminary data.</text>
</comment>
<gene>
    <name evidence="3" type="ORF">RCL2_000125700</name>
    <name evidence="2" type="ORF">RclHR1_19140003</name>
</gene>
<dbReference type="AlphaFoldDB" id="A0A2Z6R162"/>
<keyword evidence="4" id="KW-1185">Reference proteome</keyword>
<accession>A0A2Z6R162</accession>
<dbReference type="OrthoDB" id="2352223at2759"/>
<dbReference type="EMBL" id="BLAL01000011">
    <property type="protein sequence ID" value="GES73740.1"/>
    <property type="molecule type" value="Genomic_DNA"/>
</dbReference>
<proteinExistence type="predicted"/>
<dbReference type="Proteomes" id="UP000247702">
    <property type="component" value="Unassembled WGS sequence"/>
</dbReference>
<sequence>MITVIDKDKDKNKDKDSDVEDFELINCNRAGIFYRELKQLHNVSMLALSNVTKIIPYLSLSTSSSSVSPRILYSSKDVLISVTNNNWIIPYNQYKEACKICKYFGHSVKNCPNLKSQYRWGNYCLRCWKPGHNISECKNEPEVVLFNKEFCSPEEIVNFLIYK</sequence>
<reference evidence="2 4" key="1">
    <citation type="submission" date="2017-11" db="EMBL/GenBank/DDBJ databases">
        <title>The genome of Rhizophagus clarus HR1 reveals common genetic basis of auxotrophy among arbuscular mycorrhizal fungi.</title>
        <authorList>
            <person name="Kobayashi Y."/>
        </authorList>
    </citation>
    <scope>NUCLEOTIDE SEQUENCE [LARGE SCALE GENOMIC DNA]</scope>
    <source>
        <strain evidence="2 4">HR1</strain>
    </source>
</reference>
<dbReference type="GO" id="GO:0003676">
    <property type="term" value="F:nucleic acid binding"/>
    <property type="evidence" value="ECO:0007669"/>
    <property type="project" value="InterPro"/>
</dbReference>
<dbReference type="InterPro" id="IPR036875">
    <property type="entry name" value="Znf_CCHC_sf"/>
</dbReference>
<dbReference type="Proteomes" id="UP000615446">
    <property type="component" value="Unassembled WGS sequence"/>
</dbReference>
<reference evidence="3" key="2">
    <citation type="submission" date="2019-10" db="EMBL/GenBank/DDBJ databases">
        <title>Conservation and host-specific expression of non-tandemly repeated heterogenous ribosome RNA gene in arbuscular mycorrhizal fungi.</title>
        <authorList>
            <person name="Maeda T."/>
            <person name="Kobayashi Y."/>
            <person name="Nakagawa T."/>
            <person name="Ezawa T."/>
            <person name="Yamaguchi K."/>
            <person name="Bino T."/>
            <person name="Nishimoto Y."/>
            <person name="Shigenobu S."/>
            <person name="Kawaguchi M."/>
        </authorList>
    </citation>
    <scope>NUCLEOTIDE SEQUENCE</scope>
    <source>
        <strain evidence="3">HR1</strain>
    </source>
</reference>
<evidence type="ECO:0000313" key="2">
    <source>
        <dbReference type="EMBL" id="GBB91769.1"/>
    </source>
</evidence>
<feature type="domain" description="CCHC-type" evidence="1">
    <location>
        <begin position="123"/>
        <end position="139"/>
    </location>
</feature>
<name>A0A2Z6R162_9GLOM</name>
<protein>
    <recommendedName>
        <fullName evidence="1">CCHC-type domain-containing protein</fullName>
    </recommendedName>
</protein>
<evidence type="ECO:0000313" key="4">
    <source>
        <dbReference type="Proteomes" id="UP000247702"/>
    </source>
</evidence>
<evidence type="ECO:0000259" key="1">
    <source>
        <dbReference type="SMART" id="SM00343"/>
    </source>
</evidence>
<dbReference type="EMBL" id="BEXD01001018">
    <property type="protein sequence ID" value="GBB91769.1"/>
    <property type="molecule type" value="Genomic_DNA"/>
</dbReference>